<comment type="caution">
    <text evidence="1">The sequence shown here is derived from an EMBL/GenBank/DDBJ whole genome shotgun (WGS) entry which is preliminary data.</text>
</comment>
<dbReference type="SUPFAM" id="SSF52833">
    <property type="entry name" value="Thioredoxin-like"/>
    <property type="match status" value="1"/>
</dbReference>
<organism evidence="1 2">
    <name type="scientific">Phaeospirillum tilakii</name>
    <dbReference type="NCBI Taxonomy" id="741673"/>
    <lineage>
        <taxon>Bacteria</taxon>
        <taxon>Pseudomonadati</taxon>
        <taxon>Pseudomonadota</taxon>
        <taxon>Alphaproteobacteria</taxon>
        <taxon>Rhodospirillales</taxon>
        <taxon>Rhodospirillaceae</taxon>
        <taxon>Phaeospirillum</taxon>
    </lineage>
</organism>
<gene>
    <name evidence="1" type="ORF">ACFSNB_18240</name>
</gene>
<dbReference type="Gene3D" id="3.40.30.10">
    <property type="entry name" value="Glutaredoxin"/>
    <property type="match status" value="1"/>
</dbReference>
<dbReference type="Proteomes" id="UP001597296">
    <property type="component" value="Unassembled WGS sequence"/>
</dbReference>
<sequence length="133" mass="13904">MRLFARLRAAGGRHRHGFHHHRHGGGCGLGKAVAASPEQRPGPVRLYACVGKHCPDGRRVLDALRVAAAESGVAVAPCGCLDLCEQGPVVIALPAEAPPPRRGATGPAPLATHLRVSPADAARIVATFDRHEK</sequence>
<evidence type="ECO:0000313" key="2">
    <source>
        <dbReference type="Proteomes" id="UP001597296"/>
    </source>
</evidence>
<dbReference type="EMBL" id="JBHUIY010000071">
    <property type="protein sequence ID" value="MFD2235740.1"/>
    <property type="molecule type" value="Genomic_DNA"/>
</dbReference>
<accession>A0ABW5CEY0</accession>
<reference evidence="2" key="1">
    <citation type="journal article" date="2019" name="Int. J. Syst. Evol. Microbiol.">
        <title>The Global Catalogue of Microorganisms (GCM) 10K type strain sequencing project: providing services to taxonomists for standard genome sequencing and annotation.</title>
        <authorList>
            <consortium name="The Broad Institute Genomics Platform"/>
            <consortium name="The Broad Institute Genome Sequencing Center for Infectious Disease"/>
            <person name="Wu L."/>
            <person name="Ma J."/>
        </authorList>
    </citation>
    <scope>NUCLEOTIDE SEQUENCE [LARGE SCALE GENOMIC DNA]</scope>
    <source>
        <strain evidence="2">KCTC 15012</strain>
    </source>
</reference>
<evidence type="ECO:0000313" key="1">
    <source>
        <dbReference type="EMBL" id="MFD2235740.1"/>
    </source>
</evidence>
<name>A0ABW5CEY0_9PROT</name>
<dbReference type="InterPro" id="IPR036249">
    <property type="entry name" value="Thioredoxin-like_sf"/>
</dbReference>
<protein>
    <recommendedName>
        <fullName evidence="3">(2Fe-2S) ferredoxin</fullName>
    </recommendedName>
</protein>
<proteinExistence type="predicted"/>
<dbReference type="CDD" id="cd02980">
    <property type="entry name" value="TRX_Fd_family"/>
    <property type="match status" value="1"/>
</dbReference>
<evidence type="ECO:0008006" key="3">
    <source>
        <dbReference type="Google" id="ProtNLM"/>
    </source>
</evidence>
<dbReference type="RefSeq" id="WP_377319187.1">
    <property type="nucleotide sequence ID" value="NZ_JBHUIY010000071.1"/>
</dbReference>
<keyword evidence="2" id="KW-1185">Reference proteome</keyword>